<gene>
    <name evidence="2" type="ORF">FYJ84_06505</name>
</gene>
<evidence type="ECO:0000256" key="1">
    <source>
        <dbReference type="ARBA" id="ARBA00023125"/>
    </source>
</evidence>
<dbReference type="EMBL" id="VUNR01000010">
    <property type="protein sequence ID" value="MSU08634.1"/>
    <property type="molecule type" value="Genomic_DNA"/>
</dbReference>
<dbReference type="PANTHER" id="PTHR33221:SF5">
    <property type="entry name" value="HTH-TYPE TRANSCRIPTIONAL REGULATOR ISCR"/>
    <property type="match status" value="1"/>
</dbReference>
<dbReference type="NCBIfam" id="TIGR00738">
    <property type="entry name" value="rrf2_super"/>
    <property type="match status" value="1"/>
</dbReference>
<dbReference type="InterPro" id="IPR030489">
    <property type="entry name" value="TR_Rrf2-type_CS"/>
</dbReference>
<protein>
    <submittedName>
        <fullName evidence="2">Rrf2 family transcriptional regulator</fullName>
    </submittedName>
</protein>
<reference evidence="2 3" key="1">
    <citation type="submission" date="2019-08" db="EMBL/GenBank/DDBJ databases">
        <title>In-depth cultivation of the pig gut microbiome towards novel bacterial diversity and tailored functional studies.</title>
        <authorList>
            <person name="Wylensek D."/>
            <person name="Hitch T.C.A."/>
            <person name="Clavel T."/>
        </authorList>
    </citation>
    <scope>NUCLEOTIDE SEQUENCE [LARGE SCALE GENOMIC DNA]</scope>
    <source>
        <strain evidence="2 3">WCA-693-APC-5D-A</strain>
    </source>
</reference>
<organism evidence="2 3">
    <name type="scientific">Anaerovibrio slackiae</name>
    <dbReference type="NCBI Taxonomy" id="2652309"/>
    <lineage>
        <taxon>Bacteria</taxon>
        <taxon>Bacillati</taxon>
        <taxon>Bacillota</taxon>
        <taxon>Negativicutes</taxon>
        <taxon>Selenomonadales</taxon>
        <taxon>Selenomonadaceae</taxon>
        <taxon>Anaerovibrio</taxon>
    </lineage>
</organism>
<sequence length="148" mass="16182">MRISAKGRYGLAAMAHLALNYSGGSPITIISISEKMGISKIYLEQVFALLKRGGLVLSLKGSQGGYQLSRAPKDITAYDILASIETSMMEPADKTVADTQPKLENALQELVFDRLDDAIRASLAEVNLEDILLDIEKNSSPDQLMYFI</sequence>
<dbReference type="RefSeq" id="WP_154406797.1">
    <property type="nucleotide sequence ID" value="NZ_JAQXJM010000085.1"/>
</dbReference>
<evidence type="ECO:0000313" key="2">
    <source>
        <dbReference type="EMBL" id="MSU08634.1"/>
    </source>
</evidence>
<dbReference type="Proteomes" id="UP000433181">
    <property type="component" value="Unassembled WGS sequence"/>
</dbReference>
<dbReference type="GO" id="GO:0005829">
    <property type="term" value="C:cytosol"/>
    <property type="evidence" value="ECO:0007669"/>
    <property type="project" value="TreeGrafter"/>
</dbReference>
<dbReference type="SUPFAM" id="SSF46785">
    <property type="entry name" value="Winged helix' DNA-binding domain"/>
    <property type="match status" value="1"/>
</dbReference>
<dbReference type="InterPro" id="IPR036388">
    <property type="entry name" value="WH-like_DNA-bd_sf"/>
</dbReference>
<keyword evidence="3" id="KW-1185">Reference proteome</keyword>
<dbReference type="GO" id="GO:0003677">
    <property type="term" value="F:DNA binding"/>
    <property type="evidence" value="ECO:0007669"/>
    <property type="project" value="UniProtKB-KW"/>
</dbReference>
<dbReference type="Pfam" id="PF02082">
    <property type="entry name" value="Rrf2"/>
    <property type="match status" value="1"/>
</dbReference>
<dbReference type="InterPro" id="IPR036390">
    <property type="entry name" value="WH_DNA-bd_sf"/>
</dbReference>
<accession>A0A6I2UGI9</accession>
<dbReference type="GeneID" id="96778565"/>
<evidence type="ECO:0000313" key="3">
    <source>
        <dbReference type="Proteomes" id="UP000433181"/>
    </source>
</evidence>
<dbReference type="PROSITE" id="PS51197">
    <property type="entry name" value="HTH_RRF2_2"/>
    <property type="match status" value="1"/>
</dbReference>
<name>A0A6I2UGI9_9FIRM</name>
<proteinExistence type="predicted"/>
<dbReference type="GO" id="GO:0003700">
    <property type="term" value="F:DNA-binding transcription factor activity"/>
    <property type="evidence" value="ECO:0007669"/>
    <property type="project" value="TreeGrafter"/>
</dbReference>
<dbReference type="Gene3D" id="1.10.10.10">
    <property type="entry name" value="Winged helix-like DNA-binding domain superfamily/Winged helix DNA-binding domain"/>
    <property type="match status" value="1"/>
</dbReference>
<dbReference type="PANTHER" id="PTHR33221">
    <property type="entry name" value="WINGED HELIX-TURN-HELIX TRANSCRIPTIONAL REGULATOR, RRF2 FAMILY"/>
    <property type="match status" value="1"/>
</dbReference>
<dbReference type="PROSITE" id="PS01332">
    <property type="entry name" value="HTH_RRF2_1"/>
    <property type="match status" value="1"/>
</dbReference>
<dbReference type="InterPro" id="IPR000944">
    <property type="entry name" value="Tscrpt_reg_Rrf2"/>
</dbReference>
<comment type="caution">
    <text evidence="2">The sequence shown here is derived from an EMBL/GenBank/DDBJ whole genome shotgun (WGS) entry which is preliminary data.</text>
</comment>
<dbReference type="AlphaFoldDB" id="A0A6I2UGI9"/>
<keyword evidence="1" id="KW-0238">DNA-binding</keyword>